<evidence type="ECO:0000256" key="1">
    <source>
        <dbReference type="ARBA" id="ARBA00004123"/>
    </source>
</evidence>
<keyword evidence="8" id="KW-1185">Reference proteome</keyword>
<organism evidence="7 8">
    <name type="scientific">Monosporascus ibericus</name>
    <dbReference type="NCBI Taxonomy" id="155417"/>
    <lineage>
        <taxon>Eukaryota</taxon>
        <taxon>Fungi</taxon>
        <taxon>Dikarya</taxon>
        <taxon>Ascomycota</taxon>
        <taxon>Pezizomycotina</taxon>
        <taxon>Sordariomycetes</taxon>
        <taxon>Xylariomycetidae</taxon>
        <taxon>Xylariales</taxon>
        <taxon>Xylariales incertae sedis</taxon>
        <taxon>Monosporascus</taxon>
    </lineage>
</organism>
<comment type="caution">
    <text evidence="7">The sequence shown here is derived from an EMBL/GenBank/DDBJ whole genome shotgun (WGS) entry which is preliminary data.</text>
</comment>
<feature type="compositionally biased region" description="Low complexity" evidence="5">
    <location>
        <begin position="439"/>
        <end position="448"/>
    </location>
</feature>
<feature type="region of interest" description="Disordered" evidence="5">
    <location>
        <begin position="586"/>
        <end position="624"/>
    </location>
</feature>
<proteinExistence type="predicted"/>
<gene>
    <name evidence="7" type="ORF">DL764_006375</name>
</gene>
<dbReference type="GO" id="GO:0005634">
    <property type="term" value="C:nucleus"/>
    <property type="evidence" value="ECO:0007669"/>
    <property type="project" value="UniProtKB-SubCell"/>
</dbReference>
<feature type="coiled-coil region" evidence="4">
    <location>
        <begin position="137"/>
        <end position="206"/>
    </location>
</feature>
<evidence type="ECO:0000256" key="5">
    <source>
        <dbReference type="SAM" id="MobiDB-lite"/>
    </source>
</evidence>
<comment type="subcellular location">
    <subcellularLocation>
        <location evidence="1">Nucleus</location>
    </subcellularLocation>
</comment>
<feature type="compositionally biased region" description="Polar residues" evidence="5">
    <location>
        <begin position="405"/>
        <end position="419"/>
    </location>
</feature>
<evidence type="ECO:0000313" key="8">
    <source>
        <dbReference type="Proteomes" id="UP000293360"/>
    </source>
</evidence>
<feature type="region of interest" description="Disordered" evidence="5">
    <location>
        <begin position="214"/>
        <end position="540"/>
    </location>
</feature>
<keyword evidence="3" id="KW-0539">Nucleus</keyword>
<dbReference type="AlphaFoldDB" id="A0A4Q4T8M3"/>
<feature type="coiled-coil region" evidence="4">
    <location>
        <begin position="37"/>
        <end position="84"/>
    </location>
</feature>
<evidence type="ECO:0000259" key="6">
    <source>
        <dbReference type="Pfam" id="PF08573"/>
    </source>
</evidence>
<keyword evidence="4" id="KW-0175">Coiled coil</keyword>
<evidence type="ECO:0000256" key="3">
    <source>
        <dbReference type="ARBA" id="ARBA00023242"/>
    </source>
</evidence>
<dbReference type="InterPro" id="IPR013882">
    <property type="entry name" value="Ctp1_C"/>
</dbReference>
<keyword evidence="2" id="KW-0227">DNA damage</keyword>
<evidence type="ECO:0000313" key="7">
    <source>
        <dbReference type="EMBL" id="RYP00913.1"/>
    </source>
</evidence>
<feature type="compositionally biased region" description="Low complexity" evidence="5">
    <location>
        <begin position="252"/>
        <end position="263"/>
    </location>
</feature>
<feature type="region of interest" description="Disordered" evidence="5">
    <location>
        <begin position="743"/>
        <end position="762"/>
    </location>
</feature>
<feature type="domain" description="DNA endonuclease activator Ctp1 C-terminal" evidence="6">
    <location>
        <begin position="661"/>
        <end position="769"/>
    </location>
</feature>
<feature type="compositionally biased region" description="Low complexity" evidence="5">
    <location>
        <begin position="219"/>
        <end position="228"/>
    </location>
</feature>
<feature type="compositionally biased region" description="Basic and acidic residues" evidence="5">
    <location>
        <begin position="323"/>
        <end position="341"/>
    </location>
</feature>
<dbReference type="Proteomes" id="UP000293360">
    <property type="component" value="Unassembled WGS sequence"/>
</dbReference>
<sequence>MQSDAMEHWFSDVGRPAMFEALASACDRIGDDFDTNIKQVLQNNAQLQAELEPLRTKVAIVDQLQDENRLLREEIQKLRNTNDQSFLTKVASTSRENVTPSMKRTARTPLAPRSVNEATPVKTPSKHEHSDINRLKLSGLREEYLRLEGNYNKLHEKYLEALNARTELDHRLREKIKNVEQWMNHANELNAQSQKRLRKVKKLEAQLAAVGENAPGFASSCSSDVSDSPPTTIERPLRTPRPQAANRTEGVSSASSRNPSRKSIGLDSTQTPSREHTHEEEGPSLPPLPQDRHDPQNAAVIKSEPSSDTPVFVSERSVRKRRREDEETERTPARTRVKTEDGSDPVVFEGRRRFAPQESMDFDAEVPHVQTPRKHRLRVQGDAAMDTVEPPELQDRSTRFRRQNNPRTPLTEPQGTIAQEPQPAEEDSRPASTPRRRQTTATTPSRTAGHSSTLRPLDADVPPSRPNADSKARSAEPTPIHHGIASLAEDDDQDQVPRVSRSTSREQRSGRVLNDLLNPQSAEHRTSAPPATGAQPEDMSTAATAQKGFQFTMPPPRHELCFSKDGPQKVSENLQQTKSPALLTPRRARTAIQPKSKPAADLTDATSEKTISPPPTRTRKAGGALTATNTERTPLRERALSELRLDDFKVNPAANDGYDYAFTDVVRNHADRASLVGCMRDACCGQQFRALARTERATTGPLAFEALLEDYLGADAWRLTQMTPQEREALWLDAKTRELANAHGRHRHRYQRMPSPPGFWRTDFPSTQEDQEHRAEGRKMEAEMIQERYREAMRSGGRWLFRDE</sequence>
<dbReference type="OrthoDB" id="5801062at2759"/>
<name>A0A4Q4T8M3_9PEZI</name>
<evidence type="ECO:0000256" key="4">
    <source>
        <dbReference type="SAM" id="Coils"/>
    </source>
</evidence>
<dbReference type="EMBL" id="QJNU01000375">
    <property type="protein sequence ID" value="RYP00913.1"/>
    <property type="molecule type" value="Genomic_DNA"/>
</dbReference>
<evidence type="ECO:0000256" key="2">
    <source>
        <dbReference type="ARBA" id="ARBA00022763"/>
    </source>
</evidence>
<accession>A0A4Q4T8M3</accession>
<reference evidence="7 8" key="1">
    <citation type="submission" date="2018-06" db="EMBL/GenBank/DDBJ databases">
        <title>Complete Genomes of Monosporascus.</title>
        <authorList>
            <person name="Robinson A.J."/>
            <person name="Natvig D.O."/>
        </authorList>
    </citation>
    <scope>NUCLEOTIDE SEQUENCE [LARGE SCALE GENOMIC DNA]</scope>
    <source>
        <strain evidence="7 8">CBS 110550</strain>
    </source>
</reference>
<dbReference type="Pfam" id="PF08573">
    <property type="entry name" value="SAE2"/>
    <property type="match status" value="1"/>
</dbReference>
<dbReference type="STRING" id="155417.A0A4Q4T8M3"/>
<protein>
    <recommendedName>
        <fullName evidence="6">DNA endonuclease activator Ctp1 C-terminal domain-containing protein</fullName>
    </recommendedName>
</protein>
<dbReference type="GO" id="GO:0006281">
    <property type="term" value="P:DNA repair"/>
    <property type="evidence" value="ECO:0007669"/>
    <property type="project" value="InterPro"/>
</dbReference>